<keyword evidence="5" id="KW-0493">Microtubule</keyword>
<protein>
    <recommendedName>
        <fullName evidence="3">Centrosomal protein of 162 kDa</fullName>
    </recommendedName>
</protein>
<comment type="similarity">
    <text evidence="2">Belongs to the CEP162 family.</text>
</comment>
<evidence type="ECO:0000256" key="1">
    <source>
        <dbReference type="ARBA" id="ARBA00004114"/>
    </source>
</evidence>
<reference evidence="11 12" key="1">
    <citation type="journal article" date="2014" name="Nat. Commun.">
        <title>Molecular traces of alternative social organization in a termite genome.</title>
        <authorList>
            <person name="Terrapon N."/>
            <person name="Li C."/>
            <person name="Robertson H.M."/>
            <person name="Ji L."/>
            <person name="Meng X."/>
            <person name="Booth W."/>
            <person name="Chen Z."/>
            <person name="Childers C.P."/>
            <person name="Glastad K.M."/>
            <person name="Gokhale K."/>
            <person name="Gowin J."/>
            <person name="Gronenberg W."/>
            <person name="Hermansen R.A."/>
            <person name="Hu H."/>
            <person name="Hunt B.G."/>
            <person name="Huylmans A.K."/>
            <person name="Khalil S.M."/>
            <person name="Mitchell R.D."/>
            <person name="Munoz-Torres M.C."/>
            <person name="Mustard J.A."/>
            <person name="Pan H."/>
            <person name="Reese J.T."/>
            <person name="Scharf M.E."/>
            <person name="Sun F."/>
            <person name="Vogel H."/>
            <person name="Xiao J."/>
            <person name="Yang W."/>
            <person name="Yang Z."/>
            <person name="Yang Z."/>
            <person name="Zhou J."/>
            <person name="Zhu J."/>
            <person name="Brent C.S."/>
            <person name="Elsik C.G."/>
            <person name="Goodisman M.A."/>
            <person name="Liberles D.A."/>
            <person name="Roe R.M."/>
            <person name="Vargo E.L."/>
            <person name="Vilcinskas A."/>
            <person name="Wang J."/>
            <person name="Bornberg-Bauer E."/>
            <person name="Korb J."/>
            <person name="Zhang G."/>
            <person name="Liebig J."/>
        </authorList>
    </citation>
    <scope>NUCLEOTIDE SEQUENCE [LARGE SCALE GENOMIC DNA]</scope>
    <source>
        <tissue evidence="11">Whole organism</tissue>
    </source>
</reference>
<evidence type="ECO:0000256" key="10">
    <source>
        <dbReference type="SAM" id="MobiDB-lite"/>
    </source>
</evidence>
<dbReference type="GO" id="GO:0005879">
    <property type="term" value="C:axonemal microtubule"/>
    <property type="evidence" value="ECO:0007669"/>
    <property type="project" value="TreeGrafter"/>
</dbReference>
<gene>
    <name evidence="11" type="ORF">L798_01858</name>
</gene>
<dbReference type="InterPro" id="IPR038774">
    <property type="entry name" value="CEP162-like"/>
</dbReference>
<evidence type="ECO:0000256" key="6">
    <source>
        <dbReference type="ARBA" id="ARBA00022794"/>
    </source>
</evidence>
<evidence type="ECO:0000256" key="5">
    <source>
        <dbReference type="ARBA" id="ARBA00022701"/>
    </source>
</evidence>
<organism evidence="11 12">
    <name type="scientific">Zootermopsis nevadensis</name>
    <name type="common">Dampwood termite</name>
    <dbReference type="NCBI Taxonomy" id="136037"/>
    <lineage>
        <taxon>Eukaryota</taxon>
        <taxon>Metazoa</taxon>
        <taxon>Ecdysozoa</taxon>
        <taxon>Arthropoda</taxon>
        <taxon>Hexapoda</taxon>
        <taxon>Insecta</taxon>
        <taxon>Pterygota</taxon>
        <taxon>Neoptera</taxon>
        <taxon>Polyneoptera</taxon>
        <taxon>Dictyoptera</taxon>
        <taxon>Blattodea</taxon>
        <taxon>Blattoidea</taxon>
        <taxon>Termitoidae</taxon>
        <taxon>Termopsidae</taxon>
        <taxon>Zootermopsis</taxon>
    </lineage>
</organism>
<feature type="compositionally biased region" description="Basic and acidic residues" evidence="10">
    <location>
        <begin position="154"/>
        <end position="177"/>
    </location>
</feature>
<dbReference type="GO" id="GO:0005814">
    <property type="term" value="C:centriole"/>
    <property type="evidence" value="ECO:0007669"/>
    <property type="project" value="UniProtKB-SubCell"/>
</dbReference>
<feature type="coiled-coil region" evidence="9">
    <location>
        <begin position="371"/>
        <end position="443"/>
    </location>
</feature>
<feature type="region of interest" description="Disordered" evidence="10">
    <location>
        <begin position="154"/>
        <end position="180"/>
    </location>
</feature>
<evidence type="ECO:0000256" key="2">
    <source>
        <dbReference type="ARBA" id="ARBA00009485"/>
    </source>
</evidence>
<keyword evidence="7 9" id="KW-0175">Coiled coil</keyword>
<feature type="coiled-coil region" evidence="9">
    <location>
        <begin position="210"/>
        <end position="244"/>
    </location>
</feature>
<dbReference type="GO" id="GO:0060271">
    <property type="term" value="P:cilium assembly"/>
    <property type="evidence" value="ECO:0007669"/>
    <property type="project" value="TreeGrafter"/>
</dbReference>
<dbReference type="Proteomes" id="UP000027135">
    <property type="component" value="Unassembled WGS sequence"/>
</dbReference>
<dbReference type="PANTHER" id="PTHR34031:SF1">
    <property type="entry name" value="CENTROSOMAL PROTEIN OF 162 KDA"/>
    <property type="match status" value="1"/>
</dbReference>
<dbReference type="FunCoup" id="A0A067RF52">
    <property type="interactions" value="14"/>
</dbReference>
<keyword evidence="6" id="KW-0970">Cilium biogenesis/degradation</keyword>
<evidence type="ECO:0000313" key="12">
    <source>
        <dbReference type="Proteomes" id="UP000027135"/>
    </source>
</evidence>
<feature type="region of interest" description="Disordered" evidence="10">
    <location>
        <begin position="254"/>
        <end position="289"/>
    </location>
</feature>
<feature type="coiled-coil region" evidence="9">
    <location>
        <begin position="298"/>
        <end position="347"/>
    </location>
</feature>
<proteinExistence type="inferred from homology"/>
<comment type="subcellular location">
    <subcellularLocation>
        <location evidence="1">Cytoplasm</location>
        <location evidence="1">Cytoskeleton</location>
        <location evidence="1">Microtubule organizing center</location>
        <location evidence="1">Centrosome</location>
        <location evidence="1">Centriole</location>
    </subcellularLocation>
</comment>
<dbReference type="PANTHER" id="PTHR34031">
    <property type="entry name" value="CENTROSOMAL PROTEIN OF 162 KDA"/>
    <property type="match status" value="1"/>
</dbReference>
<keyword evidence="12" id="KW-1185">Reference proteome</keyword>
<feature type="coiled-coil region" evidence="9">
    <location>
        <begin position="90"/>
        <end position="135"/>
    </location>
</feature>
<dbReference type="AlphaFoldDB" id="A0A067RF52"/>
<sequence length="514" mass="59638">MAEAKAKVTDSQLQVGALEMKVSELQAARTKQVAQIQMHNLRIEEDKKMIQDLNRQVKEMERILKRNHPNSISALILTANSEETDLPPRFRYLENRVQQLEQELTRSETDAQASIREIQDKFQAMKLKYEEHTSDLELQLATAKHQAHMWRQTAEKNEARLAAEKKAEEQPVRDARQSKKMAAHPVVISVGAPSANALAVREDAHLLATIRGLKLELAAKDKELVKIRRDLDESAKTNRKLQKERERQLGVITAPPRQPGVRGVGKEEELNETGHQSGSKVYDPTWFEPSPADPQECVKRLRQENSMLREELLRVEEDYRGLQTKRLQDLNLLQEHHEAEMDRLIADHMTRHSSSRIADLQGQLSTQQIVISHLKDQLKQLNEYRDEIEVLKAERDHLENSNVDLRKKVANLECLRTPEMLQYEALREKLSELEHRHETREQKLRAVVRDLVRRNAEQRALGEEDRSAATMREKLIDKNRQLCSYRAEIDRILEALREFDRYKRPGSTVELLSD</sequence>
<dbReference type="InParanoid" id="A0A067RF52"/>
<dbReference type="OMA" id="AFTGSHI"/>
<evidence type="ECO:0000256" key="9">
    <source>
        <dbReference type="SAM" id="Coils"/>
    </source>
</evidence>
<evidence type="ECO:0000256" key="7">
    <source>
        <dbReference type="ARBA" id="ARBA00023054"/>
    </source>
</evidence>
<evidence type="ECO:0000256" key="3">
    <source>
        <dbReference type="ARBA" id="ARBA00021406"/>
    </source>
</evidence>
<dbReference type="eggNOG" id="ENOG502QSPF">
    <property type="taxonomic scope" value="Eukaryota"/>
</dbReference>
<keyword evidence="4" id="KW-0963">Cytoplasm</keyword>
<name>A0A067RF52_ZOONE</name>
<feature type="coiled-coil region" evidence="9">
    <location>
        <begin position="36"/>
        <end position="63"/>
    </location>
</feature>
<dbReference type="EMBL" id="KK852544">
    <property type="protein sequence ID" value="KDR21623.1"/>
    <property type="molecule type" value="Genomic_DNA"/>
</dbReference>
<keyword evidence="8" id="KW-0206">Cytoskeleton</keyword>
<accession>A0A067RF52</accession>
<evidence type="ECO:0000256" key="4">
    <source>
        <dbReference type="ARBA" id="ARBA00022490"/>
    </source>
</evidence>
<evidence type="ECO:0000256" key="8">
    <source>
        <dbReference type="ARBA" id="ARBA00023212"/>
    </source>
</evidence>
<evidence type="ECO:0000313" key="11">
    <source>
        <dbReference type="EMBL" id="KDR21623.1"/>
    </source>
</evidence>